<dbReference type="Proteomes" id="UP000594263">
    <property type="component" value="Unplaced"/>
</dbReference>
<feature type="region of interest" description="Disordered" evidence="1">
    <location>
        <begin position="1"/>
        <end position="34"/>
    </location>
</feature>
<evidence type="ECO:0000256" key="1">
    <source>
        <dbReference type="SAM" id="MobiDB-lite"/>
    </source>
</evidence>
<evidence type="ECO:0000313" key="2">
    <source>
        <dbReference type="EnsemblPlants" id="Kaladp0008s0001.1.v1.1.CDS.1"/>
    </source>
</evidence>
<accession>A0A7N0RB28</accession>
<proteinExistence type="predicted"/>
<feature type="compositionally biased region" description="Low complexity" evidence="1">
    <location>
        <begin position="17"/>
        <end position="34"/>
    </location>
</feature>
<organism evidence="2 3">
    <name type="scientific">Kalanchoe fedtschenkoi</name>
    <name type="common">Lavender scallops</name>
    <name type="synonym">South American air plant</name>
    <dbReference type="NCBI Taxonomy" id="63787"/>
    <lineage>
        <taxon>Eukaryota</taxon>
        <taxon>Viridiplantae</taxon>
        <taxon>Streptophyta</taxon>
        <taxon>Embryophyta</taxon>
        <taxon>Tracheophyta</taxon>
        <taxon>Spermatophyta</taxon>
        <taxon>Magnoliopsida</taxon>
        <taxon>eudicotyledons</taxon>
        <taxon>Gunneridae</taxon>
        <taxon>Pentapetalae</taxon>
        <taxon>Saxifragales</taxon>
        <taxon>Crassulaceae</taxon>
        <taxon>Kalanchoe</taxon>
    </lineage>
</organism>
<protein>
    <submittedName>
        <fullName evidence="2">Uncharacterized protein</fullName>
    </submittedName>
</protein>
<dbReference type="EnsemblPlants" id="Kaladp0008s0001.1.v1.1">
    <property type="protein sequence ID" value="Kaladp0008s0001.1.v1.1.CDS.1"/>
    <property type="gene ID" value="Kaladp0008s0001.v1.1"/>
</dbReference>
<dbReference type="AlphaFoldDB" id="A0A7N0RB28"/>
<name>A0A7N0RB28_KALFE</name>
<reference evidence="2" key="1">
    <citation type="submission" date="2021-01" db="UniProtKB">
        <authorList>
            <consortium name="EnsemblPlants"/>
        </authorList>
    </citation>
    <scope>IDENTIFICATION</scope>
</reference>
<sequence>MANQLLRFNTSGSGGALPLTDSDSSGDTSAGPAAVSTLGAPGFWSPGPVAPSYQFPGLKRSSQGLPCVFFSLF</sequence>
<evidence type="ECO:0000313" key="3">
    <source>
        <dbReference type="Proteomes" id="UP000594263"/>
    </source>
</evidence>
<keyword evidence="3" id="KW-1185">Reference proteome</keyword>
<feature type="compositionally biased region" description="Polar residues" evidence="1">
    <location>
        <begin position="1"/>
        <end position="11"/>
    </location>
</feature>
<dbReference type="Gramene" id="Kaladp0008s0001.1.v1.1">
    <property type="protein sequence ID" value="Kaladp0008s0001.1.v1.1.CDS.1"/>
    <property type="gene ID" value="Kaladp0008s0001.v1.1"/>
</dbReference>